<gene>
    <name evidence="2" type="ORF">S01H1_46124</name>
</gene>
<evidence type="ECO:0000313" key="2">
    <source>
        <dbReference type="EMBL" id="GAG05390.1"/>
    </source>
</evidence>
<keyword evidence="1" id="KW-0472">Membrane</keyword>
<dbReference type="EMBL" id="BARS01029512">
    <property type="protein sequence ID" value="GAG05390.1"/>
    <property type="molecule type" value="Genomic_DNA"/>
</dbReference>
<organism evidence="2">
    <name type="scientific">marine sediment metagenome</name>
    <dbReference type="NCBI Taxonomy" id="412755"/>
    <lineage>
        <taxon>unclassified sequences</taxon>
        <taxon>metagenomes</taxon>
        <taxon>ecological metagenomes</taxon>
    </lineage>
</organism>
<accession>X0UIF7</accession>
<comment type="caution">
    <text evidence="2">The sequence shown here is derived from an EMBL/GenBank/DDBJ whole genome shotgun (WGS) entry which is preliminary data.</text>
</comment>
<protein>
    <submittedName>
        <fullName evidence="2">Uncharacterized protein</fullName>
    </submittedName>
</protein>
<keyword evidence="1" id="KW-0812">Transmembrane</keyword>
<reference evidence="2" key="1">
    <citation type="journal article" date="2014" name="Front. Microbiol.">
        <title>High frequency of phylogenetically diverse reductive dehalogenase-homologous genes in deep subseafloor sedimentary metagenomes.</title>
        <authorList>
            <person name="Kawai M."/>
            <person name="Futagami T."/>
            <person name="Toyoda A."/>
            <person name="Takaki Y."/>
            <person name="Nishi S."/>
            <person name="Hori S."/>
            <person name="Arai W."/>
            <person name="Tsubouchi T."/>
            <person name="Morono Y."/>
            <person name="Uchiyama I."/>
            <person name="Ito T."/>
            <person name="Fujiyama A."/>
            <person name="Inagaki F."/>
            <person name="Takami H."/>
        </authorList>
    </citation>
    <scope>NUCLEOTIDE SEQUENCE</scope>
    <source>
        <strain evidence="2">Expedition CK06-06</strain>
    </source>
</reference>
<dbReference type="AlphaFoldDB" id="X0UIF7"/>
<evidence type="ECO:0000256" key="1">
    <source>
        <dbReference type="SAM" id="Phobius"/>
    </source>
</evidence>
<keyword evidence="1" id="KW-1133">Transmembrane helix</keyword>
<feature type="transmembrane region" description="Helical" evidence="1">
    <location>
        <begin position="6"/>
        <end position="28"/>
    </location>
</feature>
<proteinExistence type="predicted"/>
<sequence length="31" mass="3288">MLEKIIDGLGVIILSLLIVCFVGIIVALSTM</sequence>
<feature type="non-terminal residue" evidence="2">
    <location>
        <position position="31"/>
    </location>
</feature>
<name>X0UIF7_9ZZZZ</name>